<evidence type="ECO:0000256" key="2">
    <source>
        <dbReference type="SAM" id="MobiDB-lite"/>
    </source>
</evidence>
<dbReference type="PANTHER" id="PTHR43674:SF2">
    <property type="entry name" value="BETA-UREIDOPROPIONASE"/>
    <property type="match status" value="1"/>
</dbReference>
<dbReference type="SUPFAM" id="SSF56317">
    <property type="entry name" value="Carbon-nitrogen hydrolase"/>
    <property type="match status" value="1"/>
</dbReference>
<evidence type="ECO:0000256" key="1">
    <source>
        <dbReference type="ARBA" id="ARBA00022801"/>
    </source>
</evidence>
<dbReference type="Proteomes" id="UP000184041">
    <property type="component" value="Unassembled WGS sequence"/>
</dbReference>
<dbReference type="STRING" id="1194090.SAMN05443144_104165"/>
<dbReference type="InterPro" id="IPR050345">
    <property type="entry name" value="Aliph_Amidase/BUP"/>
</dbReference>
<keyword evidence="1 4" id="KW-0378">Hydrolase</keyword>
<dbReference type="Gene3D" id="3.60.110.10">
    <property type="entry name" value="Carbon-nitrogen hydrolase"/>
    <property type="match status" value="1"/>
</dbReference>
<evidence type="ECO:0000313" key="5">
    <source>
        <dbReference type="Proteomes" id="UP000184041"/>
    </source>
</evidence>
<dbReference type="InterPro" id="IPR036526">
    <property type="entry name" value="C-N_Hydrolase_sf"/>
</dbReference>
<dbReference type="PANTHER" id="PTHR43674">
    <property type="entry name" value="NITRILASE C965.09-RELATED"/>
    <property type="match status" value="1"/>
</dbReference>
<dbReference type="PROSITE" id="PS50263">
    <property type="entry name" value="CN_HYDROLASE"/>
    <property type="match status" value="1"/>
</dbReference>
<dbReference type="EMBL" id="FQUS01000004">
    <property type="protein sequence ID" value="SHE94706.1"/>
    <property type="molecule type" value="Genomic_DNA"/>
</dbReference>
<feature type="region of interest" description="Disordered" evidence="2">
    <location>
        <begin position="329"/>
        <end position="356"/>
    </location>
</feature>
<dbReference type="InterPro" id="IPR003010">
    <property type="entry name" value="C-N_Hydrolase"/>
</dbReference>
<dbReference type="GO" id="GO:0016811">
    <property type="term" value="F:hydrolase activity, acting on carbon-nitrogen (but not peptide) bonds, in linear amides"/>
    <property type="evidence" value="ECO:0007669"/>
    <property type="project" value="UniProtKB-ARBA"/>
</dbReference>
<sequence>MFRGNKELTVTGASDLLRKTLSLALIKIDPILAMNIAVAQFEPRDGDKSYNLSVIEALTQKAKEQEADLISFHEMSVTAYTFTKDLNLDELTELAEVVPGGRSTQELMRISSRHDIPVLAGLVEKEGDKLYNTYVAVSGDQLLAKFRKLHPFINGHLSPGNEYVVFDLLGWKCGILICYDNNIIENVRATALSGAELIFAPHVTGCTPSSMPGRDYVDDELWENRKDDPVSLRLEFDGPKGRRWLMRWLPARAYDNGVYYAFTNPIGYDGDQLKNGNSMILDPYGELLSEVKSFDDEITVARITKEKLKHAGGRRYRNARRPELYREIIGRDHNPETNPAWMKEQGEGKEESGNTA</sequence>
<name>A0A1M4XMU8_9BACT</name>
<dbReference type="Pfam" id="PF00795">
    <property type="entry name" value="CN_hydrolase"/>
    <property type="match status" value="1"/>
</dbReference>
<keyword evidence="5" id="KW-1185">Reference proteome</keyword>
<accession>A0A1M4XMU8</accession>
<reference evidence="4 5" key="1">
    <citation type="submission" date="2016-11" db="EMBL/GenBank/DDBJ databases">
        <authorList>
            <person name="Jaros S."/>
            <person name="Januszkiewicz K."/>
            <person name="Wedrychowicz H."/>
        </authorList>
    </citation>
    <scope>NUCLEOTIDE SEQUENCE [LARGE SCALE GENOMIC DNA]</scope>
    <source>
        <strain evidence="4 5">DSM 21986</strain>
    </source>
</reference>
<evidence type="ECO:0000313" key="4">
    <source>
        <dbReference type="EMBL" id="SHE94706.1"/>
    </source>
</evidence>
<evidence type="ECO:0000259" key="3">
    <source>
        <dbReference type="PROSITE" id="PS50263"/>
    </source>
</evidence>
<gene>
    <name evidence="4" type="ORF">SAMN05443144_104165</name>
</gene>
<feature type="compositionally biased region" description="Basic and acidic residues" evidence="2">
    <location>
        <begin position="344"/>
        <end position="356"/>
    </location>
</feature>
<dbReference type="CDD" id="cd07585">
    <property type="entry name" value="nitrilase_7"/>
    <property type="match status" value="1"/>
</dbReference>
<organism evidence="4 5">
    <name type="scientific">Fodinibius roseus</name>
    <dbReference type="NCBI Taxonomy" id="1194090"/>
    <lineage>
        <taxon>Bacteria</taxon>
        <taxon>Pseudomonadati</taxon>
        <taxon>Balneolota</taxon>
        <taxon>Balneolia</taxon>
        <taxon>Balneolales</taxon>
        <taxon>Balneolaceae</taxon>
        <taxon>Fodinibius</taxon>
    </lineage>
</organism>
<proteinExistence type="predicted"/>
<feature type="domain" description="CN hydrolase" evidence="3">
    <location>
        <begin position="34"/>
        <end position="305"/>
    </location>
</feature>
<protein>
    <submittedName>
        <fullName evidence="4">Predicted amidohydrolase</fullName>
    </submittedName>
</protein>
<dbReference type="AlphaFoldDB" id="A0A1M4XMU8"/>